<evidence type="ECO:0000256" key="4">
    <source>
        <dbReference type="ARBA" id="ARBA00022989"/>
    </source>
</evidence>
<dbReference type="PANTHER" id="PTHR23506:SF4">
    <property type="entry name" value="PORTABELLA"/>
    <property type="match status" value="1"/>
</dbReference>
<dbReference type="GO" id="GO:0043195">
    <property type="term" value="C:terminal bouton"/>
    <property type="evidence" value="ECO:0007669"/>
    <property type="project" value="TreeGrafter"/>
</dbReference>
<dbReference type="Proteomes" id="UP000711488">
    <property type="component" value="Unassembled WGS sequence"/>
</dbReference>
<evidence type="ECO:0000256" key="1">
    <source>
        <dbReference type="ARBA" id="ARBA00004141"/>
    </source>
</evidence>
<sequence length="142" mass="14619">MRSILAGLGLVAASHPDDAARGCMIGRVQGGVALGVVMGYPMGGLLYHLTDSPAPPFVILAGAAAMLVGAMIRILEPYRDMQHELGSGPDQPGLLQLLLDPVVGVAGAAIMAATAVFPVLETCLPSHLRATVHPEVCSRWSG</sequence>
<organism evidence="7">
    <name type="scientific">Hyalella azteca</name>
    <name type="common">Amphipod</name>
    <dbReference type="NCBI Taxonomy" id="294128"/>
    <lineage>
        <taxon>Eukaryota</taxon>
        <taxon>Metazoa</taxon>
        <taxon>Ecdysozoa</taxon>
        <taxon>Arthropoda</taxon>
        <taxon>Crustacea</taxon>
        <taxon>Multicrustacea</taxon>
        <taxon>Malacostraca</taxon>
        <taxon>Eumalacostraca</taxon>
        <taxon>Peracarida</taxon>
        <taxon>Amphipoda</taxon>
        <taxon>Senticaudata</taxon>
        <taxon>Talitrida</taxon>
        <taxon>Talitroidea</taxon>
        <taxon>Hyalellidae</taxon>
        <taxon>Hyalella</taxon>
    </lineage>
</organism>
<name>A0A6A0H5D9_HYAAZ</name>
<dbReference type="PANTHER" id="PTHR23506">
    <property type="entry name" value="GH10249P"/>
    <property type="match status" value="1"/>
</dbReference>
<comment type="subcellular location">
    <subcellularLocation>
        <location evidence="1">Membrane</location>
        <topology evidence="1">Multi-pass membrane protein</topology>
    </subcellularLocation>
</comment>
<evidence type="ECO:0000256" key="5">
    <source>
        <dbReference type="ARBA" id="ARBA00023136"/>
    </source>
</evidence>
<reference evidence="7" key="1">
    <citation type="submission" date="2014-08" db="EMBL/GenBank/DDBJ databases">
        <authorList>
            <person name="Murali S."/>
            <person name="Richards S."/>
            <person name="Bandaranaike D."/>
            <person name="Bellair M."/>
            <person name="Blankenburg K."/>
            <person name="Chao H."/>
            <person name="Dinh H."/>
            <person name="Doddapaneni H."/>
            <person name="Dugan-Rocha S."/>
            <person name="Elkadiri S."/>
            <person name="Gnanaolivu R."/>
            <person name="Hughes D."/>
            <person name="Lee S."/>
            <person name="Li M."/>
            <person name="Ming W."/>
            <person name="Munidasa M."/>
            <person name="Muniz J."/>
            <person name="Nguyen L."/>
            <person name="Osuji N."/>
            <person name="Pu L.-L."/>
            <person name="Puazo M."/>
            <person name="Skinner E."/>
            <person name="Qu C."/>
            <person name="Quiroz J."/>
            <person name="Raj R."/>
            <person name="Weissenberger G."/>
            <person name="Xin Y."/>
            <person name="Zou X."/>
            <person name="Han Y."/>
            <person name="Worley K."/>
            <person name="Muzny D."/>
            <person name="Gibbs R."/>
        </authorList>
    </citation>
    <scope>NUCLEOTIDE SEQUENCE</scope>
    <source>
        <strain evidence="7">HAZT.00-mixed</strain>
        <tissue evidence="7">Whole organism</tissue>
    </source>
</reference>
<evidence type="ECO:0000256" key="6">
    <source>
        <dbReference type="SAM" id="Phobius"/>
    </source>
</evidence>
<keyword evidence="2" id="KW-0813">Transport</keyword>
<dbReference type="EMBL" id="JQDR03006408">
    <property type="protein sequence ID" value="KAA0200303.1"/>
    <property type="molecule type" value="Genomic_DNA"/>
</dbReference>
<evidence type="ECO:0000256" key="2">
    <source>
        <dbReference type="ARBA" id="ARBA00022448"/>
    </source>
</evidence>
<accession>A0A6A0H5D9</accession>
<dbReference type="InterPro" id="IPR050930">
    <property type="entry name" value="MFS_Vesicular_Transporter"/>
</dbReference>
<protein>
    <recommendedName>
        <fullName evidence="8">Major facilitator superfamily (MFS) profile domain-containing protein</fullName>
    </recommendedName>
</protein>
<evidence type="ECO:0000313" key="7">
    <source>
        <dbReference type="EMBL" id="KAA0200303.1"/>
    </source>
</evidence>
<dbReference type="Gene3D" id="1.20.1250.20">
    <property type="entry name" value="MFS general substrate transporter like domains"/>
    <property type="match status" value="1"/>
</dbReference>
<evidence type="ECO:0008006" key="8">
    <source>
        <dbReference type="Google" id="ProtNLM"/>
    </source>
</evidence>
<comment type="caution">
    <text evidence="7">The sequence shown here is derived from an EMBL/GenBank/DDBJ whole genome shotgun (WGS) entry which is preliminary data.</text>
</comment>
<dbReference type="InterPro" id="IPR036259">
    <property type="entry name" value="MFS_trans_sf"/>
</dbReference>
<reference evidence="7" key="2">
    <citation type="journal article" date="2018" name="Environ. Sci. Technol.">
        <title>The Toxicogenome of Hyalella azteca: A Model for Sediment Ecotoxicology and Evolutionary Toxicology.</title>
        <authorList>
            <person name="Poynton H.C."/>
            <person name="Hasenbein S."/>
            <person name="Benoit J.B."/>
            <person name="Sepulveda M.S."/>
            <person name="Poelchau M.F."/>
            <person name="Hughes D.S.T."/>
            <person name="Murali S.C."/>
            <person name="Chen S."/>
            <person name="Glastad K.M."/>
            <person name="Goodisman M.A.D."/>
            <person name="Werren J.H."/>
            <person name="Vineis J.H."/>
            <person name="Bowen J.L."/>
            <person name="Friedrich M."/>
            <person name="Jones J."/>
            <person name="Robertson H.M."/>
            <person name="Feyereisen R."/>
            <person name="Mechler-Hickson A."/>
            <person name="Mathers N."/>
            <person name="Lee C.E."/>
            <person name="Colbourne J.K."/>
            <person name="Biales A."/>
            <person name="Johnston J.S."/>
            <person name="Wellborn G.A."/>
            <person name="Rosendale A.J."/>
            <person name="Cridge A.G."/>
            <person name="Munoz-Torres M.C."/>
            <person name="Bain P.A."/>
            <person name="Manny A.R."/>
            <person name="Major K.M."/>
            <person name="Lambert F.N."/>
            <person name="Vulpe C.D."/>
            <person name="Tuck P."/>
            <person name="Blalock B.J."/>
            <person name="Lin Y.Y."/>
            <person name="Smith M.E."/>
            <person name="Ochoa-Acuna H."/>
            <person name="Chen M.M."/>
            <person name="Childers C.P."/>
            <person name="Qu J."/>
            <person name="Dugan S."/>
            <person name="Lee S.L."/>
            <person name="Chao H."/>
            <person name="Dinh H."/>
            <person name="Han Y."/>
            <person name="Doddapaneni H."/>
            <person name="Worley K.C."/>
            <person name="Muzny D.M."/>
            <person name="Gibbs R.A."/>
            <person name="Richards S."/>
        </authorList>
    </citation>
    <scope>NUCLEOTIDE SEQUENCE</scope>
    <source>
        <strain evidence="7">HAZT.00-mixed</strain>
        <tissue evidence="7">Whole organism</tissue>
    </source>
</reference>
<dbReference type="GO" id="GO:0005335">
    <property type="term" value="F:serotonin:sodium:chloride symporter activity"/>
    <property type="evidence" value="ECO:0007669"/>
    <property type="project" value="TreeGrafter"/>
</dbReference>
<feature type="transmembrane region" description="Helical" evidence="6">
    <location>
        <begin position="57"/>
        <end position="75"/>
    </location>
</feature>
<proteinExistence type="predicted"/>
<feature type="transmembrane region" description="Helical" evidence="6">
    <location>
        <begin position="95"/>
        <end position="120"/>
    </location>
</feature>
<reference evidence="7" key="3">
    <citation type="submission" date="2019-06" db="EMBL/GenBank/DDBJ databases">
        <authorList>
            <person name="Poynton C."/>
            <person name="Hasenbein S."/>
            <person name="Benoit J.B."/>
            <person name="Sepulveda M.S."/>
            <person name="Poelchau M.F."/>
            <person name="Murali S.C."/>
            <person name="Chen S."/>
            <person name="Glastad K.M."/>
            <person name="Werren J.H."/>
            <person name="Vineis J.H."/>
            <person name="Bowen J.L."/>
            <person name="Friedrich M."/>
            <person name="Jones J."/>
            <person name="Robertson H.M."/>
            <person name="Feyereisen R."/>
            <person name="Mechler-Hickson A."/>
            <person name="Mathers N."/>
            <person name="Lee C.E."/>
            <person name="Colbourne J.K."/>
            <person name="Biales A."/>
            <person name="Johnston J.S."/>
            <person name="Wellborn G.A."/>
            <person name="Rosendale A.J."/>
            <person name="Cridge A.G."/>
            <person name="Munoz-Torres M.C."/>
            <person name="Bain P.A."/>
            <person name="Manny A.R."/>
            <person name="Major K.M."/>
            <person name="Lambert F.N."/>
            <person name="Vulpe C.D."/>
            <person name="Tuck P."/>
            <person name="Blalock B.J."/>
            <person name="Lin Y.-Y."/>
            <person name="Smith M.E."/>
            <person name="Ochoa-Acuna H."/>
            <person name="Chen M.-J.M."/>
            <person name="Childers C.P."/>
            <person name="Qu J."/>
            <person name="Dugan S."/>
            <person name="Lee S.L."/>
            <person name="Chao H."/>
            <person name="Dinh H."/>
            <person name="Han Y."/>
            <person name="Doddapaneni H."/>
            <person name="Worley K.C."/>
            <person name="Muzny D.M."/>
            <person name="Gibbs R.A."/>
            <person name="Richards S."/>
        </authorList>
    </citation>
    <scope>NUCLEOTIDE SEQUENCE</scope>
    <source>
        <strain evidence="7">HAZT.00-mixed</strain>
        <tissue evidence="7">Whole organism</tissue>
    </source>
</reference>
<gene>
    <name evidence="7" type="ORF">HAZT_HAZT007295</name>
</gene>
<dbReference type="GO" id="GO:0015842">
    <property type="term" value="P:aminergic neurotransmitter loading into synaptic vesicle"/>
    <property type="evidence" value="ECO:0007669"/>
    <property type="project" value="TreeGrafter"/>
</dbReference>
<keyword evidence="3 6" id="KW-0812">Transmembrane</keyword>
<keyword evidence="4 6" id="KW-1133">Transmembrane helix</keyword>
<dbReference type="GO" id="GO:0030672">
    <property type="term" value="C:synaptic vesicle membrane"/>
    <property type="evidence" value="ECO:0007669"/>
    <property type="project" value="TreeGrafter"/>
</dbReference>
<keyword evidence="5 6" id="KW-0472">Membrane</keyword>
<feature type="transmembrane region" description="Helical" evidence="6">
    <location>
        <begin position="29"/>
        <end position="50"/>
    </location>
</feature>
<dbReference type="SUPFAM" id="SSF103473">
    <property type="entry name" value="MFS general substrate transporter"/>
    <property type="match status" value="1"/>
</dbReference>
<evidence type="ECO:0000256" key="3">
    <source>
        <dbReference type="ARBA" id="ARBA00022692"/>
    </source>
</evidence>
<dbReference type="AlphaFoldDB" id="A0A6A0H5D9"/>